<dbReference type="Proteomes" id="UP000016923">
    <property type="component" value="Unassembled WGS sequence"/>
</dbReference>
<feature type="compositionally biased region" description="Low complexity" evidence="1">
    <location>
        <begin position="506"/>
        <end position="516"/>
    </location>
</feature>
<gene>
    <name evidence="2" type="ORF">F503_02244</name>
</gene>
<feature type="compositionally biased region" description="Basic and acidic residues" evidence="1">
    <location>
        <begin position="384"/>
        <end position="399"/>
    </location>
</feature>
<evidence type="ECO:0000313" key="3">
    <source>
        <dbReference type="Proteomes" id="UP000016923"/>
    </source>
</evidence>
<name>S3CXC6_OPHP1</name>
<feature type="region of interest" description="Disordered" evidence="1">
    <location>
        <begin position="166"/>
        <end position="191"/>
    </location>
</feature>
<proteinExistence type="predicted"/>
<dbReference type="STRING" id="1262450.S3CXC6"/>
<keyword evidence="3" id="KW-1185">Reference proteome</keyword>
<feature type="compositionally biased region" description="Polar residues" evidence="1">
    <location>
        <begin position="370"/>
        <end position="383"/>
    </location>
</feature>
<feature type="region of interest" description="Disordered" evidence="1">
    <location>
        <begin position="248"/>
        <end position="310"/>
    </location>
</feature>
<feature type="region of interest" description="Disordered" evidence="1">
    <location>
        <begin position="322"/>
        <end position="455"/>
    </location>
</feature>
<feature type="compositionally biased region" description="Acidic residues" evidence="1">
    <location>
        <begin position="261"/>
        <end position="275"/>
    </location>
</feature>
<dbReference type="VEuPathDB" id="FungiDB:F503_02244"/>
<sequence length="608" mass="65146">MSLLAAYQQFLASPNSANLSADAIIYYVTTTTIVKGSTEIIKHIGSTRKLAKKNKEAVLSSVENTAAGGLALEVDTAIEFLTGGGPYLPALDDNFLADRKVSLSITHFVSFDSAGKISQIRQSWDQGALLKQIDVIGKSGRNWPIGDAAEQIKLIAHAVTLTRSSGSAASGSKASALPVRSRGNSTRGDPHASLELFASREERESQAAAASVVAPYGGVRPQQRDVTDILSDGPADGEGDTVAVVSPYAGRRPQQRSFEEILGDEDDDEVDETDVVGDSPSARGRTGRLRSRSPTKYIAPKGGANKNFQPVRLFEADEAAAAALKEDDDNRSPERYYRPNPKRYDHFDIADGSDPQDAPKAAAPPKPTSKHGSQWSFEQFTEQPETRKPRGQDVRHFGIENDEFPETPSAAGRKQAPARPRPDAETHFEFQDDGEPSGEQRISRPRGAGHNAGLGLYENNLYKEDGTAPTPGPARALGNITNLKDRSKMFDPHFAMTDKPESPVSTAARTAAASAASDDRKKAVKMLEANWATDFDDPSSKENAPIPGTNVTGKNASQRGITIGGDGMGGKKEGRSWSFGGDDDPNEPAAVPGKKPSTANQASDFWNF</sequence>
<protein>
    <recommendedName>
        <fullName evidence="4">Ntf2-like protein</fullName>
    </recommendedName>
</protein>
<feature type="compositionally biased region" description="Polar residues" evidence="1">
    <location>
        <begin position="597"/>
        <end position="608"/>
    </location>
</feature>
<feature type="compositionally biased region" description="Polar residues" evidence="1">
    <location>
        <begin position="549"/>
        <end position="559"/>
    </location>
</feature>
<evidence type="ECO:0000256" key="1">
    <source>
        <dbReference type="SAM" id="MobiDB-lite"/>
    </source>
</evidence>
<feature type="compositionally biased region" description="Basic and acidic residues" evidence="1">
    <location>
        <begin position="324"/>
        <end position="349"/>
    </location>
</feature>
<feature type="compositionally biased region" description="Basic and acidic residues" evidence="1">
    <location>
        <begin position="420"/>
        <end position="430"/>
    </location>
</feature>
<dbReference type="OMA" id="GKTGRNW"/>
<dbReference type="eggNOG" id="ENOG502RU2N">
    <property type="taxonomic scope" value="Eukaryota"/>
</dbReference>
<dbReference type="AlphaFoldDB" id="S3CXC6"/>
<evidence type="ECO:0008006" key="4">
    <source>
        <dbReference type="Google" id="ProtNLM"/>
    </source>
</evidence>
<feature type="region of interest" description="Disordered" evidence="1">
    <location>
        <begin position="493"/>
        <end position="521"/>
    </location>
</feature>
<organism evidence="2 3">
    <name type="scientific">Ophiostoma piceae (strain UAMH 11346)</name>
    <name type="common">Sap stain fungus</name>
    <dbReference type="NCBI Taxonomy" id="1262450"/>
    <lineage>
        <taxon>Eukaryota</taxon>
        <taxon>Fungi</taxon>
        <taxon>Dikarya</taxon>
        <taxon>Ascomycota</taxon>
        <taxon>Pezizomycotina</taxon>
        <taxon>Sordariomycetes</taxon>
        <taxon>Sordariomycetidae</taxon>
        <taxon>Ophiostomatales</taxon>
        <taxon>Ophiostomataceae</taxon>
        <taxon>Ophiostoma</taxon>
    </lineage>
</organism>
<dbReference type="OrthoDB" id="1162399at2759"/>
<accession>S3CXC6</accession>
<dbReference type="HOGENOM" id="CLU_017360_0_0_1"/>
<evidence type="ECO:0000313" key="2">
    <source>
        <dbReference type="EMBL" id="EPE05505.1"/>
    </source>
</evidence>
<feature type="compositionally biased region" description="Low complexity" evidence="1">
    <location>
        <begin position="166"/>
        <end position="176"/>
    </location>
</feature>
<dbReference type="EMBL" id="KE148156">
    <property type="protein sequence ID" value="EPE05505.1"/>
    <property type="molecule type" value="Genomic_DNA"/>
</dbReference>
<feature type="region of interest" description="Disordered" evidence="1">
    <location>
        <begin position="534"/>
        <end position="608"/>
    </location>
</feature>
<reference evidence="2 3" key="1">
    <citation type="journal article" date="2013" name="BMC Genomics">
        <title>The genome and transcriptome of the pine saprophyte Ophiostoma piceae, and a comparison with the bark beetle-associated pine pathogen Grosmannia clavigera.</title>
        <authorList>
            <person name="Haridas S."/>
            <person name="Wang Y."/>
            <person name="Lim L."/>
            <person name="Massoumi Alamouti S."/>
            <person name="Jackman S."/>
            <person name="Docking R."/>
            <person name="Robertson G."/>
            <person name="Birol I."/>
            <person name="Bohlmann J."/>
            <person name="Breuil C."/>
        </authorList>
    </citation>
    <scope>NUCLEOTIDE SEQUENCE [LARGE SCALE GENOMIC DNA]</scope>
    <source>
        <strain evidence="2 3">UAMH 11346</strain>
    </source>
</reference>